<sequence>MSLSTFLALLTATIVISLTPGAGAVNTMTNSISQGWRRSFWGILGQQIALIIQVVIVAIGVGALVAASPAVLTVIRWLGAAYLVYLGVRMLLAKPTVPDAPAHEEFDAAAPTSGAKGHVPGGRAGAGTRESAWSMIRRGTLVNLLNPKAIVFFLAFIPPFIRADLPQFPQYLIIAVTCVVVDVIVMWFGFAALARPLGRLMHTTRGQRILNTIFGCCFLLVAALLLLIH</sequence>
<evidence type="ECO:0000313" key="8">
    <source>
        <dbReference type="Proteomes" id="UP000265419"/>
    </source>
</evidence>
<dbReference type="Pfam" id="PF01810">
    <property type="entry name" value="LysE"/>
    <property type="match status" value="1"/>
</dbReference>
<comment type="subcellular location">
    <subcellularLocation>
        <location evidence="1">Cell membrane</location>
        <topology evidence="1">Multi-pass membrane protein</topology>
    </subcellularLocation>
</comment>
<dbReference type="PANTHER" id="PTHR30086:SF14">
    <property type="entry name" value="HOMOSERINE_HOMOSERINE LACTONE EFFLUX PROTEIN"/>
    <property type="match status" value="1"/>
</dbReference>
<dbReference type="PANTHER" id="PTHR30086">
    <property type="entry name" value="ARGININE EXPORTER PROTEIN ARGO"/>
    <property type="match status" value="1"/>
</dbReference>
<keyword evidence="4 6" id="KW-1133">Transmembrane helix</keyword>
<dbReference type="InterPro" id="IPR001123">
    <property type="entry name" value="LeuE-type"/>
</dbReference>
<dbReference type="EMBL" id="QQXK01000001">
    <property type="protein sequence ID" value="RII43827.1"/>
    <property type="molecule type" value="Genomic_DNA"/>
</dbReference>
<evidence type="ECO:0000256" key="2">
    <source>
        <dbReference type="ARBA" id="ARBA00022475"/>
    </source>
</evidence>
<accession>A0A399JGL4</accession>
<evidence type="ECO:0000256" key="3">
    <source>
        <dbReference type="ARBA" id="ARBA00022692"/>
    </source>
</evidence>
<gene>
    <name evidence="7" type="ORF">DWB68_00955</name>
</gene>
<keyword evidence="8" id="KW-1185">Reference proteome</keyword>
<keyword evidence="5 6" id="KW-0472">Membrane</keyword>
<evidence type="ECO:0000256" key="5">
    <source>
        <dbReference type="ARBA" id="ARBA00023136"/>
    </source>
</evidence>
<evidence type="ECO:0000313" key="7">
    <source>
        <dbReference type="EMBL" id="RII43827.1"/>
    </source>
</evidence>
<feature type="transmembrane region" description="Helical" evidence="6">
    <location>
        <begin position="141"/>
        <end position="161"/>
    </location>
</feature>
<feature type="transmembrane region" description="Helical" evidence="6">
    <location>
        <begin position="209"/>
        <end position="228"/>
    </location>
</feature>
<dbReference type="RefSeq" id="WP_119423252.1">
    <property type="nucleotide sequence ID" value="NZ_QQXK01000001.1"/>
</dbReference>
<dbReference type="GO" id="GO:0005886">
    <property type="term" value="C:plasma membrane"/>
    <property type="evidence" value="ECO:0007669"/>
    <property type="project" value="UniProtKB-SubCell"/>
</dbReference>
<dbReference type="Proteomes" id="UP000265419">
    <property type="component" value="Unassembled WGS sequence"/>
</dbReference>
<evidence type="ECO:0000256" key="6">
    <source>
        <dbReference type="SAM" id="Phobius"/>
    </source>
</evidence>
<name>A0A399JGL4_9MICC</name>
<protein>
    <submittedName>
        <fullName evidence="7">Lysine transporter LysE</fullName>
    </submittedName>
</protein>
<evidence type="ECO:0000256" key="1">
    <source>
        <dbReference type="ARBA" id="ARBA00004651"/>
    </source>
</evidence>
<dbReference type="AlphaFoldDB" id="A0A399JGL4"/>
<keyword evidence="3 6" id="KW-0812">Transmembrane</keyword>
<feature type="transmembrane region" description="Helical" evidence="6">
    <location>
        <begin position="173"/>
        <end position="197"/>
    </location>
</feature>
<comment type="caution">
    <text evidence="7">The sequence shown here is derived from an EMBL/GenBank/DDBJ whole genome shotgun (WGS) entry which is preliminary data.</text>
</comment>
<evidence type="ECO:0000256" key="4">
    <source>
        <dbReference type="ARBA" id="ARBA00022989"/>
    </source>
</evidence>
<dbReference type="PIRSF" id="PIRSF006324">
    <property type="entry name" value="LeuE"/>
    <property type="match status" value="1"/>
</dbReference>
<keyword evidence="2" id="KW-1003">Cell membrane</keyword>
<organism evidence="7 8">
    <name type="scientific">Galactobacter valiniphilus</name>
    <dbReference type="NCBI Taxonomy" id="2676122"/>
    <lineage>
        <taxon>Bacteria</taxon>
        <taxon>Bacillati</taxon>
        <taxon>Actinomycetota</taxon>
        <taxon>Actinomycetes</taxon>
        <taxon>Micrococcales</taxon>
        <taxon>Micrococcaceae</taxon>
        <taxon>Galactobacter</taxon>
    </lineage>
</organism>
<dbReference type="GO" id="GO:0042970">
    <property type="term" value="F:homoserine transmembrane transporter activity"/>
    <property type="evidence" value="ECO:0007669"/>
    <property type="project" value="TreeGrafter"/>
</dbReference>
<feature type="transmembrane region" description="Helical" evidence="6">
    <location>
        <begin position="48"/>
        <end position="75"/>
    </location>
</feature>
<reference evidence="7 8" key="1">
    <citation type="submission" date="2018-07" db="EMBL/GenBank/DDBJ databases">
        <title>Arthrobacter sp. nov., isolated from raw cow's milk with high bacterial count.</title>
        <authorList>
            <person name="Hahne J."/>
            <person name="Isele D."/>
            <person name="Lipski A."/>
        </authorList>
    </citation>
    <scope>NUCLEOTIDE SEQUENCE [LARGE SCALE GENOMIC DNA]</scope>
    <source>
        <strain evidence="7 8">JZ R-35</strain>
    </source>
</reference>
<proteinExistence type="predicted"/>